<organism evidence="2 3">
    <name type="scientific">Azotobacter chroococcum NCIMB 8003</name>
    <dbReference type="NCBI Taxonomy" id="1328314"/>
    <lineage>
        <taxon>Bacteria</taxon>
        <taxon>Pseudomonadati</taxon>
        <taxon>Pseudomonadota</taxon>
        <taxon>Gammaproteobacteria</taxon>
        <taxon>Pseudomonadales</taxon>
        <taxon>Pseudomonadaceae</taxon>
        <taxon>Azotobacter</taxon>
    </lineage>
</organism>
<proteinExistence type="predicted"/>
<sequence length="236" mass="24877">MGSTLQIEATDGTGRFTAYVALPPGGHGPAVVIGQEIFGVNANIRAVADRYAAEGYVAIAPDLFWRLEPGVELGYTGADREKAFALFDRFDVDKGIADIGATLDAARRMPEVDATAGAGFVGFCLGGRLAYLTAAHSDVACAVGYYGVGIEHLLDEAASIRGRLVLHIAEADAFCPAEARAALLAGLGGRPNIELYSYPGCEHAFARTGSRHYDQAAAELAHQRSLAALRREIGPR</sequence>
<evidence type="ECO:0000313" key="3">
    <source>
        <dbReference type="Proteomes" id="UP000068210"/>
    </source>
</evidence>
<dbReference type="HOGENOM" id="CLU_054590_7_3_6"/>
<keyword evidence="3" id="KW-1185">Reference proteome</keyword>
<dbReference type="Pfam" id="PF01738">
    <property type="entry name" value="DLH"/>
    <property type="match status" value="1"/>
</dbReference>
<protein>
    <submittedName>
        <fullName evidence="2">Dienelactone hydrolase</fullName>
    </submittedName>
</protein>
<dbReference type="InterPro" id="IPR051049">
    <property type="entry name" value="Dienelactone_hydrolase-like"/>
</dbReference>
<dbReference type="EMBL" id="CP010415">
    <property type="protein sequence ID" value="AJE20959.1"/>
    <property type="molecule type" value="Genomic_DNA"/>
</dbReference>
<dbReference type="PANTHER" id="PTHR46623">
    <property type="entry name" value="CARBOXYMETHYLENEBUTENOLIDASE-RELATED"/>
    <property type="match status" value="1"/>
</dbReference>
<dbReference type="SUPFAM" id="SSF53474">
    <property type="entry name" value="alpha/beta-Hydrolases"/>
    <property type="match status" value="1"/>
</dbReference>
<name>A0A0C4WL28_9GAMM</name>
<keyword evidence="2" id="KW-0378">Hydrolase</keyword>
<dbReference type="Gene3D" id="3.40.50.1820">
    <property type="entry name" value="alpha/beta hydrolase"/>
    <property type="match status" value="1"/>
</dbReference>
<dbReference type="STRING" id="1328314.Achr_14940"/>
<dbReference type="PANTHER" id="PTHR46623:SF6">
    <property type="entry name" value="ALPHA_BETA-HYDROLASES SUPERFAMILY PROTEIN"/>
    <property type="match status" value="1"/>
</dbReference>
<dbReference type="Proteomes" id="UP000068210">
    <property type="component" value="Chromosome"/>
</dbReference>
<dbReference type="AlphaFoldDB" id="A0A0C4WL28"/>
<accession>A0A0C4WL28</accession>
<dbReference type="RefSeq" id="WP_052263876.1">
    <property type="nucleotide sequence ID" value="NZ_CP010415.1"/>
</dbReference>
<dbReference type="InterPro" id="IPR029058">
    <property type="entry name" value="AB_hydrolase_fold"/>
</dbReference>
<feature type="domain" description="Dienelactone hydrolase" evidence="1">
    <location>
        <begin position="16"/>
        <end position="230"/>
    </location>
</feature>
<reference evidence="2 3" key="1">
    <citation type="journal article" date="2015" name="PLoS ONE">
        <title>Azotobacter Genomes: The Genome of Azotobacter chroococcum NCIMB 8003 (ATCC 4412).</title>
        <authorList>
            <person name="Robson R.L."/>
            <person name="Jones R."/>
            <person name="Robson R.M."/>
            <person name="Schwartz A."/>
            <person name="Richardson T.H."/>
        </authorList>
    </citation>
    <scope>NUCLEOTIDE SEQUENCE [LARGE SCALE GENOMIC DNA]</scope>
    <source>
        <strain evidence="2 3">NCIMB 8003</strain>
    </source>
</reference>
<dbReference type="GO" id="GO:0016787">
    <property type="term" value="F:hydrolase activity"/>
    <property type="evidence" value="ECO:0007669"/>
    <property type="project" value="UniProtKB-KW"/>
</dbReference>
<evidence type="ECO:0000259" key="1">
    <source>
        <dbReference type="Pfam" id="PF01738"/>
    </source>
</evidence>
<gene>
    <name evidence="2" type="ORF">Achr_14940</name>
</gene>
<dbReference type="InterPro" id="IPR002925">
    <property type="entry name" value="Dienelactn_hydro"/>
</dbReference>
<evidence type="ECO:0000313" key="2">
    <source>
        <dbReference type="EMBL" id="AJE20959.1"/>
    </source>
</evidence>
<dbReference type="KEGG" id="acx:Achr_14940"/>